<dbReference type="Proteomes" id="UP000589036">
    <property type="component" value="Unassembled WGS sequence"/>
</dbReference>
<keyword evidence="2" id="KW-1133">Transmembrane helix</keyword>
<evidence type="ECO:0000256" key="2">
    <source>
        <dbReference type="SAM" id="Phobius"/>
    </source>
</evidence>
<comment type="caution">
    <text evidence="3">The sequence shown here is derived from an EMBL/GenBank/DDBJ whole genome shotgun (WGS) entry which is preliminary data.</text>
</comment>
<protein>
    <submittedName>
        <fullName evidence="3">Uncharacterized protein</fullName>
    </submittedName>
</protein>
<gene>
    <name evidence="3" type="ORF">HDA32_002535</name>
</gene>
<dbReference type="EMBL" id="JACCCC010000001">
    <property type="protein sequence ID" value="NYE47415.1"/>
    <property type="molecule type" value="Genomic_DNA"/>
</dbReference>
<feature type="region of interest" description="Disordered" evidence="1">
    <location>
        <begin position="44"/>
        <end position="75"/>
    </location>
</feature>
<evidence type="ECO:0000313" key="3">
    <source>
        <dbReference type="EMBL" id="NYE47415.1"/>
    </source>
</evidence>
<keyword evidence="2" id="KW-0472">Membrane</keyword>
<name>A0A852TVJ4_9ACTN</name>
<reference evidence="3 4" key="1">
    <citation type="submission" date="2020-07" db="EMBL/GenBank/DDBJ databases">
        <title>Sequencing the genomes of 1000 actinobacteria strains.</title>
        <authorList>
            <person name="Klenk H.-P."/>
        </authorList>
    </citation>
    <scope>NUCLEOTIDE SEQUENCE [LARGE SCALE GENOMIC DNA]</scope>
    <source>
        <strain evidence="3 4">CXB654</strain>
    </source>
</reference>
<keyword evidence="2" id="KW-0812">Transmembrane</keyword>
<proteinExistence type="predicted"/>
<dbReference type="AlphaFoldDB" id="A0A852TVJ4"/>
<organism evidence="3 4">
    <name type="scientific">Spinactinospora alkalitolerans</name>
    <dbReference type="NCBI Taxonomy" id="687207"/>
    <lineage>
        <taxon>Bacteria</taxon>
        <taxon>Bacillati</taxon>
        <taxon>Actinomycetota</taxon>
        <taxon>Actinomycetes</taxon>
        <taxon>Streptosporangiales</taxon>
        <taxon>Nocardiopsidaceae</taxon>
        <taxon>Spinactinospora</taxon>
    </lineage>
</organism>
<feature type="transmembrane region" description="Helical" evidence="2">
    <location>
        <begin position="20"/>
        <end position="43"/>
    </location>
</feature>
<sequence>MRILRETPSTVLAPEDAERFRANTVIAIGAFATVPLAGFLLAAPGAKRDPPRSAQRPEQGGEAVRANRGRRARSR</sequence>
<evidence type="ECO:0000256" key="1">
    <source>
        <dbReference type="SAM" id="MobiDB-lite"/>
    </source>
</evidence>
<keyword evidence="4" id="KW-1185">Reference proteome</keyword>
<accession>A0A852TVJ4</accession>
<evidence type="ECO:0000313" key="4">
    <source>
        <dbReference type="Proteomes" id="UP000589036"/>
    </source>
</evidence>